<dbReference type="NCBIfam" id="TIGR01308">
    <property type="entry name" value="rpmD_bact"/>
    <property type="match status" value="1"/>
</dbReference>
<dbReference type="Pfam" id="PF00327">
    <property type="entry name" value="Ribosomal_L30"/>
    <property type="match status" value="1"/>
</dbReference>
<keyword evidence="4 5" id="KW-0687">Ribonucleoprotein</keyword>
<dbReference type="GO" id="GO:0022625">
    <property type="term" value="C:cytosolic large ribosomal subunit"/>
    <property type="evidence" value="ECO:0007669"/>
    <property type="project" value="TreeGrafter"/>
</dbReference>
<dbReference type="PANTHER" id="PTHR15892:SF2">
    <property type="entry name" value="LARGE RIBOSOMAL SUBUNIT PROTEIN UL30M"/>
    <property type="match status" value="1"/>
</dbReference>
<comment type="caution">
    <text evidence="7">The sequence shown here is derived from an EMBL/GenBank/DDBJ whole genome shotgun (WGS) entry which is preliminary data.</text>
</comment>
<dbReference type="AlphaFoldDB" id="A0A418SP65"/>
<organism evidence="7 8">
    <name type="scientific">Paracoccus onubensis</name>
    <dbReference type="NCBI Taxonomy" id="1675788"/>
    <lineage>
        <taxon>Bacteria</taxon>
        <taxon>Pseudomonadati</taxon>
        <taxon>Pseudomonadota</taxon>
        <taxon>Alphaproteobacteria</taxon>
        <taxon>Rhodobacterales</taxon>
        <taxon>Paracoccaceae</taxon>
        <taxon>Paracoccus</taxon>
    </lineage>
</organism>
<evidence type="ECO:0000256" key="1">
    <source>
        <dbReference type="ARBA" id="ARBA00007594"/>
    </source>
</evidence>
<evidence type="ECO:0000259" key="6">
    <source>
        <dbReference type="Pfam" id="PF00327"/>
    </source>
</evidence>
<evidence type="ECO:0000313" key="7">
    <source>
        <dbReference type="EMBL" id="RJE82756.1"/>
    </source>
</evidence>
<dbReference type="EMBL" id="QZCG01000014">
    <property type="protein sequence ID" value="RJE82756.1"/>
    <property type="molecule type" value="Genomic_DNA"/>
</dbReference>
<keyword evidence="8" id="KW-1185">Reference proteome</keyword>
<dbReference type="HAMAP" id="MF_01371_B">
    <property type="entry name" value="Ribosomal_uL30_B"/>
    <property type="match status" value="1"/>
</dbReference>
<feature type="domain" description="Large ribosomal subunit protein uL30-like ferredoxin-like fold" evidence="6">
    <location>
        <begin position="8"/>
        <end position="57"/>
    </location>
</feature>
<dbReference type="CDD" id="cd01658">
    <property type="entry name" value="Ribosomal_L30"/>
    <property type="match status" value="1"/>
</dbReference>
<dbReference type="OrthoDB" id="9812790at2"/>
<evidence type="ECO:0000256" key="5">
    <source>
        <dbReference type="HAMAP-Rule" id="MF_01371"/>
    </source>
</evidence>
<dbReference type="Gene3D" id="3.30.1390.20">
    <property type="entry name" value="Ribosomal protein L30, ferredoxin-like fold domain"/>
    <property type="match status" value="1"/>
</dbReference>
<evidence type="ECO:0000313" key="8">
    <source>
        <dbReference type="Proteomes" id="UP000284202"/>
    </source>
</evidence>
<dbReference type="PIRSF" id="PIRSF002211">
    <property type="entry name" value="Ribosomal_L30_bac-type"/>
    <property type="match status" value="1"/>
</dbReference>
<dbReference type="SUPFAM" id="SSF55129">
    <property type="entry name" value="Ribosomal protein L30p/L7e"/>
    <property type="match status" value="1"/>
</dbReference>
<dbReference type="InterPro" id="IPR036919">
    <property type="entry name" value="Ribo_uL30_ferredoxin-like_sf"/>
</dbReference>
<proteinExistence type="inferred from homology"/>
<sequence>MANKKTIVVKQIGSPIRRPAEQRATLKGLGLNKMHRTRELEDTPAVRGMVNKIPHLVTIIEERG</sequence>
<gene>
    <name evidence="5" type="primary">rpmD</name>
    <name evidence="7" type="ORF">D3P04_18965</name>
</gene>
<dbReference type="InterPro" id="IPR016082">
    <property type="entry name" value="Ribosomal_uL30_ferredoxin-like"/>
</dbReference>
<dbReference type="PANTHER" id="PTHR15892">
    <property type="entry name" value="MITOCHONDRIAL RIBOSOMAL PROTEIN L30"/>
    <property type="match status" value="1"/>
</dbReference>
<evidence type="ECO:0000256" key="4">
    <source>
        <dbReference type="ARBA" id="ARBA00023274"/>
    </source>
</evidence>
<dbReference type="RefSeq" id="WP_119751439.1">
    <property type="nucleotide sequence ID" value="NZ_QZCG01000014.1"/>
</dbReference>
<dbReference type="GO" id="GO:0006412">
    <property type="term" value="P:translation"/>
    <property type="evidence" value="ECO:0007669"/>
    <property type="project" value="UniProtKB-UniRule"/>
</dbReference>
<evidence type="ECO:0000256" key="3">
    <source>
        <dbReference type="ARBA" id="ARBA00022980"/>
    </source>
</evidence>
<dbReference type="InterPro" id="IPR005996">
    <property type="entry name" value="Ribosomal_uL30_bac-type"/>
</dbReference>
<name>A0A418SP65_9RHOB</name>
<comment type="subunit">
    <text evidence="2 5">Part of the 50S ribosomal subunit.</text>
</comment>
<protein>
    <recommendedName>
        <fullName evidence="5">Large ribosomal subunit protein uL30</fullName>
    </recommendedName>
</protein>
<evidence type="ECO:0000256" key="2">
    <source>
        <dbReference type="ARBA" id="ARBA00011838"/>
    </source>
</evidence>
<accession>A0A418SP65</accession>
<keyword evidence="3 5" id="KW-0689">Ribosomal protein</keyword>
<dbReference type="GO" id="GO:0003735">
    <property type="term" value="F:structural constituent of ribosome"/>
    <property type="evidence" value="ECO:0007669"/>
    <property type="project" value="InterPro"/>
</dbReference>
<dbReference type="Proteomes" id="UP000284202">
    <property type="component" value="Unassembled WGS sequence"/>
</dbReference>
<reference evidence="8" key="1">
    <citation type="submission" date="2018-09" db="EMBL/GenBank/DDBJ databases">
        <title>Acidovorax cavernicola nov. sp. isolated from Gruta de las Maravillas (Aracena, Spain).</title>
        <authorList>
            <person name="Jurado V."/>
            <person name="Gutierrez-Patricio S."/>
            <person name="Gonzalez-Pimentel J.L."/>
            <person name="Miller A.Z."/>
            <person name="Laiz L."/>
            <person name="Saiz-Jimenez C."/>
        </authorList>
    </citation>
    <scope>NUCLEOTIDE SEQUENCE [LARGE SCALE GENOMIC DNA]</scope>
    <source>
        <strain evidence="8">1011MAR3C25</strain>
    </source>
</reference>
<comment type="similarity">
    <text evidence="1 5">Belongs to the universal ribosomal protein uL30 family.</text>
</comment>